<name>A0A4Y2EV42_ARAVE</name>
<dbReference type="EMBL" id="BGPR01000724">
    <property type="protein sequence ID" value="GBM33083.1"/>
    <property type="molecule type" value="Genomic_DNA"/>
</dbReference>
<sequence>MTSNPWTAFCTLAHNVNRQRPFGRQASFSQLGHAAPSSSMRRADSIRRGHHTRWHLTINGGLLTPQRLWKCCVSPEMKSLFRVTISRRLKLWAAASKG</sequence>
<keyword evidence="2" id="KW-1185">Reference proteome</keyword>
<organism evidence="1 2">
    <name type="scientific">Araneus ventricosus</name>
    <name type="common">Orbweaver spider</name>
    <name type="synonym">Epeira ventricosa</name>
    <dbReference type="NCBI Taxonomy" id="182803"/>
    <lineage>
        <taxon>Eukaryota</taxon>
        <taxon>Metazoa</taxon>
        <taxon>Ecdysozoa</taxon>
        <taxon>Arthropoda</taxon>
        <taxon>Chelicerata</taxon>
        <taxon>Arachnida</taxon>
        <taxon>Araneae</taxon>
        <taxon>Araneomorphae</taxon>
        <taxon>Entelegynae</taxon>
        <taxon>Araneoidea</taxon>
        <taxon>Araneidae</taxon>
        <taxon>Araneus</taxon>
    </lineage>
</organism>
<proteinExistence type="predicted"/>
<dbReference type="AlphaFoldDB" id="A0A4Y2EV42"/>
<protein>
    <submittedName>
        <fullName evidence="1">Uncharacterized protein</fullName>
    </submittedName>
</protein>
<evidence type="ECO:0000313" key="1">
    <source>
        <dbReference type="EMBL" id="GBM33083.1"/>
    </source>
</evidence>
<comment type="caution">
    <text evidence="1">The sequence shown here is derived from an EMBL/GenBank/DDBJ whole genome shotgun (WGS) entry which is preliminary data.</text>
</comment>
<gene>
    <name evidence="1" type="ORF">AVEN_9627_1</name>
</gene>
<dbReference type="Proteomes" id="UP000499080">
    <property type="component" value="Unassembled WGS sequence"/>
</dbReference>
<accession>A0A4Y2EV42</accession>
<evidence type="ECO:0000313" key="2">
    <source>
        <dbReference type="Proteomes" id="UP000499080"/>
    </source>
</evidence>
<reference evidence="1 2" key="1">
    <citation type="journal article" date="2019" name="Sci. Rep.">
        <title>Orb-weaving spider Araneus ventricosus genome elucidates the spidroin gene catalogue.</title>
        <authorList>
            <person name="Kono N."/>
            <person name="Nakamura H."/>
            <person name="Ohtoshi R."/>
            <person name="Moran D.A.P."/>
            <person name="Shinohara A."/>
            <person name="Yoshida Y."/>
            <person name="Fujiwara M."/>
            <person name="Mori M."/>
            <person name="Tomita M."/>
            <person name="Arakawa K."/>
        </authorList>
    </citation>
    <scope>NUCLEOTIDE SEQUENCE [LARGE SCALE GENOMIC DNA]</scope>
</reference>